<proteinExistence type="predicted"/>
<gene>
    <name evidence="1" type="ORF">ZMTM_16390</name>
</gene>
<evidence type="ECO:0000313" key="1">
    <source>
        <dbReference type="EMBL" id="BCM25380.1"/>
    </source>
</evidence>
<dbReference type="AlphaFoldDB" id="A0A8D5G427"/>
<keyword evidence="2" id="KW-1185">Reference proteome</keyword>
<dbReference type="KEGG" id="mpau:ZMTM_16390"/>
<dbReference type="EMBL" id="AP024110">
    <property type="protein sequence ID" value="BCM25380.1"/>
    <property type="molecule type" value="Genomic_DNA"/>
</dbReference>
<dbReference type="Proteomes" id="UP000826722">
    <property type="component" value="Chromosome"/>
</dbReference>
<evidence type="ECO:0000313" key="2">
    <source>
        <dbReference type="Proteomes" id="UP000826722"/>
    </source>
</evidence>
<accession>A0A8D5G427</accession>
<protein>
    <submittedName>
        <fullName evidence="1">Uncharacterized protein</fullName>
    </submittedName>
</protein>
<organism evidence="1 2">
    <name type="scientific">Methyloradius palustris</name>
    <dbReference type="NCBI Taxonomy" id="2778876"/>
    <lineage>
        <taxon>Bacteria</taxon>
        <taxon>Pseudomonadati</taxon>
        <taxon>Pseudomonadota</taxon>
        <taxon>Betaproteobacteria</taxon>
        <taxon>Nitrosomonadales</taxon>
        <taxon>Methylophilaceae</taxon>
        <taxon>Methyloradius</taxon>
    </lineage>
</organism>
<sequence>MLLCVSLQFHLKLQSIFIKLAGRIMAFINESLGENQRYLFPRDLFYKPYNPYKEPIELYRWTVDWDRDVFIISLGTIGPEQPEYFAMSWCKKVIKFAAYVHFEADENVSHASVRKAHATVTWKITSLTIPSALQAIREEVIQLLLEGLDAMGNSNSRREGVDTVKVIFT</sequence>
<reference evidence="1" key="1">
    <citation type="journal article" date="2021" name="Arch. Microbiol.">
        <title>Methyloradius palustris gen. nov., sp. nov., a methanol-oxidizing bacterium isolated from snow.</title>
        <authorList>
            <person name="Miyadera T."/>
            <person name="Kojima H."/>
            <person name="Fukui M."/>
        </authorList>
    </citation>
    <scope>NUCLEOTIDE SEQUENCE</scope>
    <source>
        <strain evidence="1">Zm11</strain>
    </source>
</reference>
<name>A0A8D5G427_9PROT</name>